<dbReference type="EMBL" id="NBAG03000224">
    <property type="protein sequence ID" value="PNI74313.1"/>
    <property type="molecule type" value="Genomic_DNA"/>
</dbReference>
<organism evidence="2 3">
    <name type="scientific">Pan troglodytes</name>
    <name type="common">Chimpanzee</name>
    <dbReference type="NCBI Taxonomy" id="9598"/>
    <lineage>
        <taxon>Eukaryota</taxon>
        <taxon>Metazoa</taxon>
        <taxon>Chordata</taxon>
        <taxon>Craniata</taxon>
        <taxon>Vertebrata</taxon>
        <taxon>Euteleostomi</taxon>
        <taxon>Mammalia</taxon>
        <taxon>Eutheria</taxon>
        <taxon>Euarchontoglires</taxon>
        <taxon>Primates</taxon>
        <taxon>Haplorrhini</taxon>
        <taxon>Catarrhini</taxon>
        <taxon>Hominidae</taxon>
        <taxon>Pan</taxon>
    </lineage>
</organism>
<dbReference type="AlphaFoldDB" id="A0A2J8NRB3"/>
<gene>
    <name evidence="2" type="ORF">CK820_G0008277</name>
</gene>
<dbReference type="EMBL" id="NBAG03000224">
    <property type="protein sequence ID" value="PNI74314.1"/>
    <property type="molecule type" value="Genomic_DNA"/>
</dbReference>
<evidence type="ECO:0000313" key="1">
    <source>
        <dbReference type="EMBL" id="PNI74313.1"/>
    </source>
</evidence>
<name>A0A2J8NRB3_PANTR</name>
<dbReference type="Proteomes" id="UP000236370">
    <property type="component" value="Unassembled WGS sequence"/>
</dbReference>
<proteinExistence type="predicted"/>
<sequence>MPTDCVRRWARGEWGGRGPGTAFRCMLGLQVKGLWVKNNPGPALGLPATVAAAPRRL</sequence>
<evidence type="ECO:0000313" key="2">
    <source>
        <dbReference type="EMBL" id="PNI74314.1"/>
    </source>
</evidence>
<comment type="caution">
    <text evidence="2">The sequence shown here is derived from an EMBL/GenBank/DDBJ whole genome shotgun (WGS) entry which is preliminary data.</text>
</comment>
<evidence type="ECO:0000313" key="3">
    <source>
        <dbReference type="Proteomes" id="UP000236370"/>
    </source>
</evidence>
<reference evidence="2 3" key="1">
    <citation type="submission" date="2017-12" db="EMBL/GenBank/DDBJ databases">
        <title>High-resolution comparative analysis of great ape genomes.</title>
        <authorList>
            <person name="Pollen A."/>
            <person name="Hastie A."/>
            <person name="Hormozdiari F."/>
            <person name="Dougherty M."/>
            <person name="Liu R."/>
            <person name="Chaisson M."/>
            <person name="Hoppe E."/>
            <person name="Hill C."/>
            <person name="Pang A."/>
            <person name="Hillier L."/>
            <person name="Baker C."/>
            <person name="Armstrong J."/>
            <person name="Shendure J."/>
            <person name="Paten B."/>
            <person name="Wilson R."/>
            <person name="Chao H."/>
            <person name="Schneider V."/>
            <person name="Ventura M."/>
            <person name="Kronenberg Z."/>
            <person name="Murali S."/>
            <person name="Gordon D."/>
            <person name="Cantsilieris S."/>
            <person name="Munson K."/>
            <person name="Nelson B."/>
            <person name="Raja A."/>
            <person name="Underwood J."/>
            <person name="Diekhans M."/>
            <person name="Fiddes I."/>
            <person name="Haussler D."/>
            <person name="Eichler E."/>
        </authorList>
    </citation>
    <scope>NUCLEOTIDE SEQUENCE [LARGE SCALE GENOMIC DNA]</scope>
    <source>
        <strain evidence="2">Yerkes chimp pedigree #C0471</strain>
        <tissue evidence="2">Blood</tissue>
    </source>
</reference>
<protein>
    <submittedName>
        <fullName evidence="1">INTS14 isoform 7</fullName>
    </submittedName>
    <submittedName>
        <fullName evidence="2">INTS14 isoform 9</fullName>
    </submittedName>
</protein>
<accession>A0A2J8NRB3</accession>